<evidence type="ECO:0000256" key="3">
    <source>
        <dbReference type="SAM" id="MobiDB-lite"/>
    </source>
</evidence>
<dbReference type="NCBIfam" id="TIGR01361">
    <property type="entry name" value="DAHP_synth_Bsub"/>
    <property type="match status" value="1"/>
</dbReference>
<dbReference type="CDD" id="cd04905">
    <property type="entry name" value="ACT_CM-PDT"/>
    <property type="match status" value="1"/>
</dbReference>
<comment type="caution">
    <text evidence="7">The sequence shown here is derived from an EMBL/GenBank/DDBJ whole genome shotgun (WGS) entry which is preliminary data.</text>
</comment>
<dbReference type="RefSeq" id="WP_095509470.1">
    <property type="nucleotide sequence ID" value="NZ_MQWD01000001.1"/>
</dbReference>
<dbReference type="UniPathway" id="UPA00121">
    <property type="reaction ID" value="UER00345"/>
</dbReference>
<dbReference type="Pfam" id="PF01817">
    <property type="entry name" value="CM_2"/>
    <property type="match status" value="1"/>
</dbReference>
<dbReference type="InterPro" id="IPR006218">
    <property type="entry name" value="DAHP1/KDSA"/>
</dbReference>
<dbReference type="SUPFAM" id="SSF55021">
    <property type="entry name" value="ACT-like"/>
    <property type="match status" value="1"/>
</dbReference>
<dbReference type="SUPFAM" id="SSF51569">
    <property type="entry name" value="Aldolase"/>
    <property type="match status" value="1"/>
</dbReference>
<dbReference type="InterPro" id="IPR013785">
    <property type="entry name" value="Aldolase_TIM"/>
</dbReference>
<dbReference type="GO" id="GO:0046417">
    <property type="term" value="P:chorismate metabolic process"/>
    <property type="evidence" value="ECO:0007669"/>
    <property type="project" value="InterPro"/>
</dbReference>
<feature type="domain" description="ACT" evidence="6">
    <location>
        <begin position="295"/>
        <end position="372"/>
    </location>
</feature>
<name>A0A271IZA6_9BACT</name>
<dbReference type="NCBIfam" id="NF006421">
    <property type="entry name" value="PRK08673.1"/>
    <property type="match status" value="1"/>
</dbReference>
<dbReference type="InterPro" id="IPR052899">
    <property type="entry name" value="Class-I_DAHP_synthase"/>
</dbReference>
<evidence type="ECO:0000256" key="1">
    <source>
        <dbReference type="ARBA" id="ARBA00012404"/>
    </source>
</evidence>
<reference evidence="7 8" key="1">
    <citation type="submission" date="2016-11" db="EMBL/GenBank/DDBJ databases">
        <title>Study of marine rhodopsin-containing bacteria.</title>
        <authorList>
            <person name="Yoshizawa S."/>
            <person name="Kumagai Y."/>
            <person name="Kogure K."/>
        </authorList>
    </citation>
    <scope>NUCLEOTIDE SEQUENCE [LARGE SCALE GENOMIC DNA]</scope>
    <source>
        <strain evidence="7 8">SAORIC-28</strain>
    </source>
</reference>
<dbReference type="EMBL" id="MQWD01000001">
    <property type="protein sequence ID" value="PAP75829.1"/>
    <property type="molecule type" value="Genomic_DNA"/>
</dbReference>
<feature type="domain" description="Chorismate mutase" evidence="4">
    <location>
        <begin position="1"/>
        <end position="93"/>
    </location>
</feature>
<dbReference type="PROSITE" id="PS51168">
    <property type="entry name" value="CHORISMATE_MUT_2"/>
    <property type="match status" value="1"/>
</dbReference>
<dbReference type="AlphaFoldDB" id="A0A271IZA6"/>
<proteinExistence type="predicted"/>
<dbReference type="PROSITE" id="PS00858">
    <property type="entry name" value="PREPHENATE_DEHYDR_2"/>
    <property type="match status" value="1"/>
</dbReference>
<dbReference type="GO" id="GO:0016740">
    <property type="term" value="F:transferase activity"/>
    <property type="evidence" value="ECO:0007669"/>
    <property type="project" value="UniProtKB-KW"/>
</dbReference>
<keyword evidence="8" id="KW-1185">Reference proteome</keyword>
<dbReference type="InterPro" id="IPR002912">
    <property type="entry name" value="ACT_dom"/>
</dbReference>
<dbReference type="PANTHER" id="PTHR43018:SF1">
    <property type="entry name" value="PROTEIN AROA(G)"/>
    <property type="match status" value="1"/>
</dbReference>
<dbReference type="PROSITE" id="PS51671">
    <property type="entry name" value="ACT"/>
    <property type="match status" value="1"/>
</dbReference>
<dbReference type="SUPFAM" id="SSF48600">
    <property type="entry name" value="Chorismate mutase II"/>
    <property type="match status" value="1"/>
</dbReference>
<accession>A0A271IZA6</accession>
<protein>
    <recommendedName>
        <fullName evidence="1">chorismate mutase</fullName>
        <ecNumber evidence="1">5.4.99.5</ecNumber>
    </recommendedName>
</protein>
<evidence type="ECO:0000259" key="4">
    <source>
        <dbReference type="PROSITE" id="PS51168"/>
    </source>
</evidence>
<evidence type="ECO:0000259" key="5">
    <source>
        <dbReference type="PROSITE" id="PS51171"/>
    </source>
</evidence>
<dbReference type="OrthoDB" id="9802281at2"/>
<dbReference type="InterPro" id="IPR036979">
    <property type="entry name" value="CM_dom_sf"/>
</dbReference>
<dbReference type="Gene3D" id="3.20.20.70">
    <property type="entry name" value="Aldolase class I"/>
    <property type="match status" value="1"/>
</dbReference>
<sequence length="674" mass="71697">MPDSPDLSTLRSDLDAVDRKLVEALAERQRLVSDVAAVKAADGALPIQDPDREQSLLSRVHQLAEAAGVDGYFASQLYRQILRHSVRYQAVRQSGEAGLRVAYQGVEGCYSHSAARHHFAAVDGVGYLGTSTFGGAIEALKGGKADRALLPVENTTAGPISGVYDLLVEPGLHIVGEEVLKVEHCLLGLPGASLGHVERIGTHPQAIRQCSLFLDDFKHHGGHVDSEDDTAGAAKAVAEAGDPTRAAIAGEDAAEHYGLEILKRNVANRKDNFTRFLIVAAEPLAHDQRLPHKTSLVLSTEHGPGKLAAVLQVFAEAEVNLTKLESRPSPTTPFESLFYLDLEGGTHEDAVADAIEAAEAHTKSLRVLGSYPVFRAETPRAALGVAASGDGAAPRAKATAPPSVKPSRRTLGDRQGRPDTVVEIAGVRIGGDEPPVLIAGPCSVESRDQIFESARAVREAGGLMLRGGCFKPRTLPYDFQGLGFEGLAMMHEAGRQNGLPIVTEVVHPKDVEAIAREADVLQIGARNMQNFELLKEVGKSHAAVLLKRGMSSSIDEWLAAAEYVLAGGNERVILCERGIRTFETATRNTLDLSSVVVARERTHLPVIVDPSHAAGLRRWVPALAKAAIAAGAHGLIVEAHPDPDHALSDGPQSLTWDQLNELAREIGVAPAVAA</sequence>
<dbReference type="NCBIfam" id="NF009239">
    <property type="entry name" value="PRK12595.1"/>
    <property type="match status" value="1"/>
</dbReference>
<organism evidence="7 8">
    <name type="scientific">Rubrivirga marina</name>
    <dbReference type="NCBI Taxonomy" id="1196024"/>
    <lineage>
        <taxon>Bacteria</taxon>
        <taxon>Pseudomonadati</taxon>
        <taxon>Rhodothermota</taxon>
        <taxon>Rhodothermia</taxon>
        <taxon>Rhodothermales</taxon>
        <taxon>Rubricoccaceae</taxon>
        <taxon>Rubrivirga</taxon>
    </lineage>
</organism>
<evidence type="ECO:0000313" key="8">
    <source>
        <dbReference type="Proteomes" id="UP000216339"/>
    </source>
</evidence>
<dbReference type="CDD" id="cd13631">
    <property type="entry name" value="PBP2_Ct-PDT_like"/>
    <property type="match status" value="1"/>
</dbReference>
<dbReference type="InterPro" id="IPR036263">
    <property type="entry name" value="Chorismate_II_sf"/>
</dbReference>
<dbReference type="PANTHER" id="PTHR43018">
    <property type="entry name" value="PHOSPHO-2-DEHYDRO-3-DEOXYHEPTONATE ALDOLASE"/>
    <property type="match status" value="1"/>
</dbReference>
<keyword evidence="2" id="KW-0808">Transferase</keyword>
<dbReference type="Gene3D" id="3.40.190.10">
    <property type="entry name" value="Periplasmic binding protein-like II"/>
    <property type="match status" value="2"/>
</dbReference>
<dbReference type="EC" id="5.4.99.5" evidence="1"/>
<dbReference type="InterPro" id="IPR045865">
    <property type="entry name" value="ACT-like_dom_sf"/>
</dbReference>
<dbReference type="Gene3D" id="1.20.59.10">
    <property type="entry name" value="Chorismate mutase"/>
    <property type="match status" value="1"/>
</dbReference>
<dbReference type="Pfam" id="PF00800">
    <property type="entry name" value="PDT"/>
    <property type="match status" value="1"/>
</dbReference>
<dbReference type="InterPro" id="IPR006268">
    <property type="entry name" value="DAHP_syn_2"/>
</dbReference>
<dbReference type="PROSITE" id="PS00857">
    <property type="entry name" value="PREPHENATE_DEHYDR_1"/>
    <property type="match status" value="1"/>
</dbReference>
<gene>
    <name evidence="7" type="ORF">BSZ37_04910</name>
</gene>
<dbReference type="GO" id="GO:0004664">
    <property type="term" value="F:prephenate dehydratase activity"/>
    <property type="evidence" value="ECO:0007669"/>
    <property type="project" value="InterPro"/>
</dbReference>
<dbReference type="PROSITE" id="PS51171">
    <property type="entry name" value="PREPHENATE_DEHYDR_3"/>
    <property type="match status" value="1"/>
</dbReference>
<dbReference type="GO" id="GO:0009094">
    <property type="term" value="P:L-phenylalanine biosynthetic process"/>
    <property type="evidence" value="ECO:0007669"/>
    <property type="project" value="UniProtKB-UniPathway"/>
</dbReference>
<evidence type="ECO:0000313" key="7">
    <source>
        <dbReference type="EMBL" id="PAP75829.1"/>
    </source>
</evidence>
<dbReference type="Gene3D" id="3.30.70.260">
    <property type="match status" value="1"/>
</dbReference>
<dbReference type="Pfam" id="PF00793">
    <property type="entry name" value="DAHP_synth_1"/>
    <property type="match status" value="1"/>
</dbReference>
<dbReference type="GO" id="GO:0004106">
    <property type="term" value="F:chorismate mutase activity"/>
    <property type="evidence" value="ECO:0007669"/>
    <property type="project" value="UniProtKB-EC"/>
</dbReference>
<dbReference type="GO" id="GO:0016832">
    <property type="term" value="F:aldehyde-lyase activity"/>
    <property type="evidence" value="ECO:0007669"/>
    <property type="project" value="InterPro"/>
</dbReference>
<dbReference type="SUPFAM" id="SSF53850">
    <property type="entry name" value="Periplasmic binding protein-like II"/>
    <property type="match status" value="1"/>
</dbReference>
<dbReference type="InterPro" id="IPR018528">
    <property type="entry name" value="Preph_deHydtase_CS"/>
</dbReference>
<evidence type="ECO:0000256" key="2">
    <source>
        <dbReference type="ARBA" id="ARBA00022679"/>
    </source>
</evidence>
<dbReference type="InterPro" id="IPR001086">
    <property type="entry name" value="Preph_deHydtase"/>
</dbReference>
<feature type="domain" description="Prephenate dehydratase" evidence="5">
    <location>
        <begin position="100"/>
        <end position="281"/>
    </location>
</feature>
<dbReference type="InterPro" id="IPR002701">
    <property type="entry name" value="CM_II_prokaryot"/>
</dbReference>
<dbReference type="Proteomes" id="UP000216339">
    <property type="component" value="Unassembled WGS sequence"/>
</dbReference>
<dbReference type="SMART" id="SM00830">
    <property type="entry name" value="CM_2"/>
    <property type="match status" value="1"/>
</dbReference>
<evidence type="ECO:0000259" key="6">
    <source>
        <dbReference type="PROSITE" id="PS51671"/>
    </source>
</evidence>
<feature type="region of interest" description="Disordered" evidence="3">
    <location>
        <begin position="386"/>
        <end position="417"/>
    </location>
</feature>